<dbReference type="Pfam" id="PF23671">
    <property type="entry name" value="HTH_70"/>
    <property type="match status" value="1"/>
</dbReference>
<dbReference type="NCBIfam" id="TIGR01557">
    <property type="entry name" value="myb_SHAQKYF"/>
    <property type="match status" value="1"/>
</dbReference>
<dbReference type="Pfam" id="PF00249">
    <property type="entry name" value="Myb_DNA-binding"/>
    <property type="match status" value="1"/>
</dbReference>
<keyword evidence="1" id="KW-0805">Transcription regulation</keyword>
<evidence type="ECO:0000259" key="8">
    <source>
        <dbReference type="PROSITE" id="PS51294"/>
    </source>
</evidence>
<evidence type="ECO:0000256" key="1">
    <source>
        <dbReference type="ARBA" id="ARBA00023015"/>
    </source>
</evidence>
<feature type="domain" description="SANT" evidence="7">
    <location>
        <begin position="130"/>
        <end position="178"/>
    </location>
</feature>
<dbReference type="PANTHER" id="PTHR44042:SF61">
    <property type="entry name" value="HTH MYB-TYPE DOMAIN-CONTAINING PROTEIN"/>
    <property type="match status" value="1"/>
</dbReference>
<feature type="domain" description="HTH myb-type" evidence="8">
    <location>
        <begin position="130"/>
        <end position="178"/>
    </location>
</feature>
<evidence type="ECO:0000256" key="5">
    <source>
        <dbReference type="SAM" id="MobiDB-lite"/>
    </source>
</evidence>
<name>A0ABC9G8E3_9POAL</name>
<proteinExistence type="predicted"/>
<keyword evidence="3" id="KW-0804">Transcription</keyword>
<feature type="region of interest" description="Disordered" evidence="5">
    <location>
        <begin position="197"/>
        <end position="229"/>
    </location>
</feature>
<dbReference type="SUPFAM" id="SSF46689">
    <property type="entry name" value="Homeodomain-like"/>
    <property type="match status" value="1"/>
</dbReference>
<dbReference type="SMART" id="SM00717">
    <property type="entry name" value="SANT"/>
    <property type="match status" value="1"/>
</dbReference>
<dbReference type="PROSITE" id="PS51293">
    <property type="entry name" value="SANT"/>
    <property type="match status" value="1"/>
</dbReference>
<keyword evidence="2" id="KW-0238">DNA-binding</keyword>
<gene>
    <name evidence="9" type="ORF">URODEC1_LOCUS113081</name>
</gene>
<evidence type="ECO:0000259" key="7">
    <source>
        <dbReference type="PROSITE" id="PS51293"/>
    </source>
</evidence>
<dbReference type="PROSITE" id="PS50090">
    <property type="entry name" value="MYB_LIKE"/>
    <property type="match status" value="1"/>
</dbReference>
<dbReference type="InterPro" id="IPR009057">
    <property type="entry name" value="Homeodomain-like_sf"/>
</dbReference>
<dbReference type="Proteomes" id="UP001497457">
    <property type="component" value="Chromosome 8b"/>
</dbReference>
<evidence type="ECO:0000256" key="3">
    <source>
        <dbReference type="ARBA" id="ARBA00023163"/>
    </source>
</evidence>
<keyword evidence="10" id="KW-1185">Reference proteome</keyword>
<dbReference type="InterPro" id="IPR017930">
    <property type="entry name" value="Myb_dom"/>
</dbReference>
<feature type="domain" description="Myb-like" evidence="6">
    <location>
        <begin position="130"/>
        <end position="174"/>
    </location>
</feature>
<dbReference type="InterPro" id="IPR001005">
    <property type="entry name" value="SANT/Myb"/>
</dbReference>
<keyword evidence="4" id="KW-0539">Nucleus</keyword>
<dbReference type="CDD" id="cd00167">
    <property type="entry name" value="SANT"/>
    <property type="match status" value="1"/>
</dbReference>
<evidence type="ECO:0000313" key="10">
    <source>
        <dbReference type="Proteomes" id="UP001497457"/>
    </source>
</evidence>
<reference evidence="9 10" key="2">
    <citation type="submission" date="2024-10" db="EMBL/GenBank/DDBJ databases">
        <authorList>
            <person name="Ryan C."/>
        </authorList>
    </citation>
    <scope>NUCLEOTIDE SEQUENCE [LARGE SCALE GENOMIC DNA]</scope>
</reference>
<evidence type="ECO:0000256" key="4">
    <source>
        <dbReference type="ARBA" id="ARBA00023242"/>
    </source>
</evidence>
<dbReference type="GO" id="GO:0003677">
    <property type="term" value="F:DNA binding"/>
    <property type="evidence" value="ECO:0007669"/>
    <property type="project" value="UniProtKB-KW"/>
</dbReference>
<dbReference type="EMBL" id="OZ075118">
    <property type="protein sequence ID" value="CAL5088921.1"/>
    <property type="molecule type" value="Genomic_DNA"/>
</dbReference>
<dbReference type="InterPro" id="IPR056195">
    <property type="entry name" value="HTH_70"/>
</dbReference>
<evidence type="ECO:0000259" key="6">
    <source>
        <dbReference type="PROSITE" id="PS50090"/>
    </source>
</evidence>
<sequence>MDPKSNGEWSASEIMMMKSLITWQDSISSYTENMNKKHTNIVDELQAWFPWKEKRQITDLYANLMVEISMKQTSNQCTATSRNPLTHNFAMSMEDPARDNINILRSYGTEEMGAMRQAEEAPRKQSHNFWTKDEHKKFLHGLQVYGRSNWKEISMFSVKTRTPLQVSSHAQKYYRRLENTDNKQRYSINDVVLEEAEPWELNDASDRDGTSSPSLVEPTTRALAGTSPP</sequence>
<dbReference type="InterPro" id="IPR006447">
    <property type="entry name" value="Myb_dom_plants"/>
</dbReference>
<dbReference type="InterPro" id="IPR017884">
    <property type="entry name" value="SANT_dom"/>
</dbReference>
<reference evidence="10" key="1">
    <citation type="submission" date="2024-06" db="EMBL/GenBank/DDBJ databases">
        <authorList>
            <person name="Ryan C."/>
        </authorList>
    </citation>
    <scope>NUCLEOTIDE SEQUENCE [LARGE SCALE GENOMIC DNA]</scope>
</reference>
<evidence type="ECO:0000313" key="9">
    <source>
        <dbReference type="EMBL" id="CAL5088921.1"/>
    </source>
</evidence>
<dbReference type="AlphaFoldDB" id="A0ABC9G8E3"/>
<dbReference type="PANTHER" id="PTHR44042">
    <property type="entry name" value="DUPLICATED HOMEODOMAIN-LIKE SUPERFAMILY PROTEIN-RELATED"/>
    <property type="match status" value="1"/>
</dbReference>
<accession>A0ABC9G8E3</accession>
<dbReference type="PROSITE" id="PS51294">
    <property type="entry name" value="HTH_MYB"/>
    <property type="match status" value="1"/>
</dbReference>
<dbReference type="Gene3D" id="1.10.10.60">
    <property type="entry name" value="Homeodomain-like"/>
    <property type="match status" value="1"/>
</dbReference>
<organism evidence="9 10">
    <name type="scientific">Urochloa decumbens</name>
    <dbReference type="NCBI Taxonomy" id="240449"/>
    <lineage>
        <taxon>Eukaryota</taxon>
        <taxon>Viridiplantae</taxon>
        <taxon>Streptophyta</taxon>
        <taxon>Embryophyta</taxon>
        <taxon>Tracheophyta</taxon>
        <taxon>Spermatophyta</taxon>
        <taxon>Magnoliopsida</taxon>
        <taxon>Liliopsida</taxon>
        <taxon>Poales</taxon>
        <taxon>Poaceae</taxon>
        <taxon>PACMAD clade</taxon>
        <taxon>Panicoideae</taxon>
        <taxon>Panicodae</taxon>
        <taxon>Paniceae</taxon>
        <taxon>Melinidinae</taxon>
        <taxon>Urochloa</taxon>
    </lineage>
</organism>
<protein>
    <submittedName>
        <fullName evidence="9">Uncharacterized protein</fullName>
    </submittedName>
</protein>
<evidence type="ECO:0000256" key="2">
    <source>
        <dbReference type="ARBA" id="ARBA00023125"/>
    </source>
</evidence>